<name>A0A512IDF5_9MICC</name>
<dbReference type="InterPro" id="IPR037185">
    <property type="entry name" value="EmrE-like"/>
</dbReference>
<dbReference type="EMBL" id="BJZS01000049">
    <property type="protein sequence ID" value="GEO95687.1"/>
    <property type="molecule type" value="Genomic_DNA"/>
</dbReference>
<evidence type="ECO:0000256" key="4">
    <source>
        <dbReference type="ARBA" id="ARBA00022692"/>
    </source>
</evidence>
<evidence type="ECO:0000259" key="8">
    <source>
        <dbReference type="Pfam" id="PF00892"/>
    </source>
</evidence>
<feature type="transmembrane region" description="Helical" evidence="7">
    <location>
        <begin position="12"/>
        <end position="31"/>
    </location>
</feature>
<feature type="transmembrane region" description="Helical" evidence="7">
    <location>
        <begin position="72"/>
        <end position="94"/>
    </location>
</feature>
<dbReference type="PANTHER" id="PTHR42920:SF11">
    <property type="entry name" value="INNER MEMBRANE PROTEIN YTFF"/>
    <property type="match status" value="1"/>
</dbReference>
<dbReference type="Gene3D" id="1.10.3730.20">
    <property type="match status" value="1"/>
</dbReference>
<dbReference type="Pfam" id="PF00892">
    <property type="entry name" value="EamA"/>
    <property type="match status" value="2"/>
</dbReference>
<comment type="subcellular location">
    <subcellularLocation>
        <location evidence="1">Cell membrane</location>
        <topology evidence="1">Multi-pass membrane protein</topology>
    </subcellularLocation>
</comment>
<sequence length="313" mass="33148">MNAGRAEAVGPVLALILATLFWAGNYVVGAFAVRTMDPLELTYLRWVIAAVPLLVIAQVVERPDWGAVWRRWPVHLGLSLSGMIAYTLLLYGALRHTSAIDASLINAANPAVIALCALALFRDRIRPRAATGILLGLLGVLVVLTDGNLPAVLGLQINRGNALMLAAILVWSLYTLFGRHLTGSPPIASTAVQAVLAAVVLTPMALWSGVHWPQEHEAAWSLLFIGIFPSVGSYLLWNMALRRVPAGRAGVFLNLITVFTVLISVAMGASLSLAQLGGGALVFCGIALVSSRPQPAAASTRSIEPTTDPQDTV</sequence>
<dbReference type="SUPFAM" id="SSF103481">
    <property type="entry name" value="Multidrug resistance efflux transporter EmrE"/>
    <property type="match status" value="2"/>
</dbReference>
<evidence type="ECO:0000256" key="7">
    <source>
        <dbReference type="SAM" id="Phobius"/>
    </source>
</evidence>
<keyword evidence="3" id="KW-1003">Cell membrane</keyword>
<dbReference type="RefSeq" id="WP_232319368.1">
    <property type="nucleotide sequence ID" value="NZ_BJZS01000049.1"/>
</dbReference>
<comment type="similarity">
    <text evidence="2">Belongs to the EamA transporter family.</text>
</comment>
<evidence type="ECO:0000256" key="5">
    <source>
        <dbReference type="ARBA" id="ARBA00022989"/>
    </source>
</evidence>
<dbReference type="Proteomes" id="UP000321103">
    <property type="component" value="Unassembled WGS sequence"/>
</dbReference>
<feature type="transmembrane region" description="Helical" evidence="7">
    <location>
        <begin position="218"/>
        <end position="237"/>
    </location>
</feature>
<protein>
    <submittedName>
        <fullName evidence="9">Membrane protein</fullName>
    </submittedName>
</protein>
<evidence type="ECO:0000256" key="1">
    <source>
        <dbReference type="ARBA" id="ARBA00004651"/>
    </source>
</evidence>
<dbReference type="InterPro" id="IPR051258">
    <property type="entry name" value="Diverse_Substrate_Transporter"/>
</dbReference>
<keyword evidence="10" id="KW-1185">Reference proteome</keyword>
<gene>
    <name evidence="9" type="ORF">KTU01_18100</name>
</gene>
<dbReference type="PANTHER" id="PTHR42920">
    <property type="entry name" value="OS03G0707200 PROTEIN-RELATED"/>
    <property type="match status" value="1"/>
</dbReference>
<keyword evidence="4 7" id="KW-0812">Transmembrane</keyword>
<feature type="transmembrane region" description="Helical" evidence="7">
    <location>
        <begin position="43"/>
        <end position="60"/>
    </location>
</feature>
<dbReference type="AlphaFoldDB" id="A0A512IDF5"/>
<feature type="transmembrane region" description="Helical" evidence="7">
    <location>
        <begin position="161"/>
        <end position="178"/>
    </location>
</feature>
<dbReference type="STRING" id="388357.GCA_001580365_00322"/>
<feature type="transmembrane region" description="Helical" evidence="7">
    <location>
        <begin position="100"/>
        <end position="121"/>
    </location>
</feature>
<reference evidence="9 10" key="1">
    <citation type="submission" date="2019-07" db="EMBL/GenBank/DDBJ databases">
        <title>Whole genome shotgun sequence of Kocuria turfanensis NBRC 107627.</title>
        <authorList>
            <person name="Hosoyama A."/>
            <person name="Uohara A."/>
            <person name="Ohji S."/>
            <person name="Ichikawa N."/>
        </authorList>
    </citation>
    <scope>NUCLEOTIDE SEQUENCE [LARGE SCALE GENOMIC DNA]</scope>
    <source>
        <strain evidence="9 10">NBRC 107627</strain>
    </source>
</reference>
<feature type="domain" description="EamA" evidence="8">
    <location>
        <begin position="12"/>
        <end position="144"/>
    </location>
</feature>
<feature type="transmembrane region" description="Helical" evidence="7">
    <location>
        <begin position="133"/>
        <end position="155"/>
    </location>
</feature>
<feature type="transmembrane region" description="Helical" evidence="7">
    <location>
        <begin position="190"/>
        <end position="212"/>
    </location>
</feature>
<evidence type="ECO:0000313" key="10">
    <source>
        <dbReference type="Proteomes" id="UP000321103"/>
    </source>
</evidence>
<evidence type="ECO:0000256" key="3">
    <source>
        <dbReference type="ARBA" id="ARBA00022475"/>
    </source>
</evidence>
<evidence type="ECO:0000256" key="2">
    <source>
        <dbReference type="ARBA" id="ARBA00007362"/>
    </source>
</evidence>
<feature type="transmembrane region" description="Helical" evidence="7">
    <location>
        <begin position="249"/>
        <end position="267"/>
    </location>
</feature>
<proteinExistence type="inferred from homology"/>
<comment type="caution">
    <text evidence="9">The sequence shown here is derived from an EMBL/GenBank/DDBJ whole genome shotgun (WGS) entry which is preliminary data.</text>
</comment>
<feature type="domain" description="EamA" evidence="8">
    <location>
        <begin position="159"/>
        <end position="290"/>
    </location>
</feature>
<dbReference type="InterPro" id="IPR000620">
    <property type="entry name" value="EamA_dom"/>
</dbReference>
<accession>A0A512IDF5</accession>
<evidence type="ECO:0000256" key="6">
    <source>
        <dbReference type="ARBA" id="ARBA00023136"/>
    </source>
</evidence>
<keyword evidence="6 7" id="KW-0472">Membrane</keyword>
<keyword evidence="5 7" id="KW-1133">Transmembrane helix</keyword>
<dbReference type="GO" id="GO:0005886">
    <property type="term" value="C:plasma membrane"/>
    <property type="evidence" value="ECO:0007669"/>
    <property type="project" value="UniProtKB-SubCell"/>
</dbReference>
<evidence type="ECO:0000313" key="9">
    <source>
        <dbReference type="EMBL" id="GEO95687.1"/>
    </source>
</evidence>
<organism evidence="9 10">
    <name type="scientific">Kocuria turfanensis</name>
    <dbReference type="NCBI Taxonomy" id="388357"/>
    <lineage>
        <taxon>Bacteria</taxon>
        <taxon>Bacillati</taxon>
        <taxon>Actinomycetota</taxon>
        <taxon>Actinomycetes</taxon>
        <taxon>Micrococcales</taxon>
        <taxon>Micrococcaceae</taxon>
        <taxon>Kocuria</taxon>
    </lineage>
</organism>